<keyword evidence="3" id="KW-1185">Reference proteome</keyword>
<evidence type="ECO:0008006" key="4">
    <source>
        <dbReference type="Google" id="ProtNLM"/>
    </source>
</evidence>
<accession>C4GL14</accession>
<evidence type="ECO:0000313" key="2">
    <source>
        <dbReference type="EMBL" id="EEP67423.1"/>
    </source>
</evidence>
<comment type="caution">
    <text evidence="2">The sequence shown here is derived from an EMBL/GenBank/DDBJ whole genome shotgun (WGS) entry which is preliminary data.</text>
</comment>
<dbReference type="STRING" id="629741.GCWU000324_01670"/>
<keyword evidence="1" id="KW-0732">Signal</keyword>
<proteinExistence type="predicted"/>
<name>C4GL14_9NEIS</name>
<evidence type="ECO:0000313" key="3">
    <source>
        <dbReference type="Proteomes" id="UP000003009"/>
    </source>
</evidence>
<evidence type="ECO:0000256" key="1">
    <source>
        <dbReference type="SAM" id="SignalP"/>
    </source>
</evidence>
<sequence>MGRGLKNKGKIKLLNFWAVAWAAFQAASISATHRQPENTKLRFSQ</sequence>
<dbReference type="HOGENOM" id="CLU_3200917_0_0_4"/>
<feature type="signal peptide" evidence="1">
    <location>
        <begin position="1"/>
        <end position="22"/>
    </location>
</feature>
<dbReference type="AlphaFoldDB" id="C4GL14"/>
<dbReference type="Proteomes" id="UP000003009">
    <property type="component" value="Unassembled WGS sequence"/>
</dbReference>
<protein>
    <recommendedName>
        <fullName evidence="4">ESPR domain-containing protein</fullName>
    </recommendedName>
</protein>
<reference evidence="2" key="1">
    <citation type="submission" date="2009-04" db="EMBL/GenBank/DDBJ databases">
        <authorList>
            <person name="Weinstock G."/>
            <person name="Sodergren E."/>
            <person name="Clifton S."/>
            <person name="Fulton L."/>
            <person name="Fulton B."/>
            <person name="Courtney L."/>
            <person name="Fronick C."/>
            <person name="Harrison M."/>
            <person name="Strong C."/>
            <person name="Farmer C."/>
            <person name="Delahaunty K."/>
            <person name="Markovic C."/>
            <person name="Hall O."/>
            <person name="Minx P."/>
            <person name="Tomlinson C."/>
            <person name="Mitreva M."/>
            <person name="Nelson J."/>
            <person name="Hou S."/>
            <person name="Wollam A."/>
            <person name="Pepin K.H."/>
            <person name="Johnson M."/>
            <person name="Bhonagiri V."/>
            <person name="Nash W.E."/>
            <person name="Warren W."/>
            <person name="Chinwalla A."/>
            <person name="Mardis E.R."/>
            <person name="Wilson R.K."/>
        </authorList>
    </citation>
    <scope>NUCLEOTIDE SEQUENCE [LARGE SCALE GENOMIC DNA]</scope>
    <source>
        <strain evidence="2">ATCC 51147</strain>
    </source>
</reference>
<dbReference type="EMBL" id="ACJW02000003">
    <property type="protein sequence ID" value="EEP67423.1"/>
    <property type="molecule type" value="Genomic_DNA"/>
</dbReference>
<feature type="chain" id="PRO_5002938538" description="ESPR domain-containing protein" evidence="1">
    <location>
        <begin position="23"/>
        <end position="45"/>
    </location>
</feature>
<organism evidence="2 3">
    <name type="scientific">Kingella oralis ATCC 51147</name>
    <dbReference type="NCBI Taxonomy" id="629741"/>
    <lineage>
        <taxon>Bacteria</taxon>
        <taxon>Pseudomonadati</taxon>
        <taxon>Pseudomonadota</taxon>
        <taxon>Betaproteobacteria</taxon>
        <taxon>Neisseriales</taxon>
        <taxon>Neisseriaceae</taxon>
        <taxon>Kingella</taxon>
    </lineage>
</organism>
<gene>
    <name evidence="2" type="ORF">GCWU000324_01670</name>
</gene>